<protein>
    <submittedName>
        <fullName evidence="2">Uncharacterized protein</fullName>
    </submittedName>
</protein>
<feature type="chain" id="PRO_5006628113" evidence="1">
    <location>
        <begin position="24"/>
        <end position="226"/>
    </location>
</feature>
<accession>A0A0S4TNF0</accession>
<keyword evidence="1" id="KW-0732">Signal</keyword>
<reference evidence="2" key="1">
    <citation type="submission" date="2015-10" db="EMBL/GenBank/DDBJ databases">
        <authorList>
            <person name="Gilbert D.G."/>
        </authorList>
    </citation>
    <scope>NUCLEOTIDE SEQUENCE</scope>
    <source>
        <strain evidence="2">Phyl III-seqv23</strain>
    </source>
</reference>
<dbReference type="EMBL" id="LN899819">
    <property type="protein sequence ID" value="CUV11381.1"/>
    <property type="molecule type" value="Genomic_DNA"/>
</dbReference>
<proteinExistence type="predicted"/>
<feature type="signal peptide" evidence="1">
    <location>
        <begin position="1"/>
        <end position="23"/>
    </location>
</feature>
<evidence type="ECO:0000256" key="1">
    <source>
        <dbReference type="SAM" id="SignalP"/>
    </source>
</evidence>
<sequence>MKFPLYAKVALTLLVGVARNVYADGLPQPVAGADPTIMVRGSDSIVESLDMSPQATDLWRKIRELAKDIDLNDYGKVESQLSLDAKYRRPLARPMQFSYLSELPLRESIQVTTYRVRHGGSETRWSFVPDMRLLCLSRREVERNFGPGEHTSHVPPQVVDAGYGGTFETATSRIGYFHSMRYKVQGAERYLEVSFSPGGCAHFIGLMQPNSNDFGLPEPSNAVSIE</sequence>
<evidence type="ECO:0000313" key="2">
    <source>
        <dbReference type="EMBL" id="CUV11381.1"/>
    </source>
</evidence>
<name>A0A0S4TNF0_RALSL</name>
<gene>
    <name evidence="2" type="ORF">RUN39_v1_120005</name>
</gene>
<organism evidence="2">
    <name type="scientific">Ralstonia solanacearum</name>
    <name type="common">Pseudomonas solanacearum</name>
    <dbReference type="NCBI Taxonomy" id="305"/>
    <lineage>
        <taxon>Bacteria</taxon>
        <taxon>Pseudomonadati</taxon>
        <taxon>Pseudomonadota</taxon>
        <taxon>Betaproteobacteria</taxon>
        <taxon>Burkholderiales</taxon>
        <taxon>Burkholderiaceae</taxon>
        <taxon>Ralstonia</taxon>
        <taxon>Ralstonia solanacearum species complex</taxon>
    </lineage>
</organism>
<dbReference type="AlphaFoldDB" id="A0A0S4TNF0"/>